<dbReference type="NCBIfam" id="TIGR03746">
    <property type="entry name" value="conj_TIGR03746"/>
    <property type="match status" value="1"/>
</dbReference>
<protein>
    <submittedName>
        <fullName evidence="2">TIGR03746 family integrating conjugative element protein</fullName>
    </submittedName>
</protein>
<reference evidence="3" key="1">
    <citation type="journal article" date="2022" name="ISME J.">
        <title>Genetic and phylogenetic analysis of dissimilatory iodate-reducing bacteria identifies potential niches across the world's oceans.</title>
        <authorList>
            <person name="Reyes-Umana V."/>
            <person name="Henning Z."/>
            <person name="Lee K."/>
            <person name="Barnum T.P."/>
            <person name="Coates J.D."/>
        </authorList>
    </citation>
    <scope>NUCLEOTIDE SEQUENCE [LARGE SCALE GENOMIC DNA]</scope>
    <source>
        <strain evidence="3">IR12</strain>
    </source>
</reference>
<gene>
    <name evidence="2" type="ORF">I8J34_04040</name>
</gene>
<dbReference type="Proteomes" id="UP000694660">
    <property type="component" value="Unassembled WGS sequence"/>
</dbReference>
<sequence>MAFTNALAEAHRAVVFHRWFSAALLAALLITVLAWRSQQTEFVAHIPPDLSSGASVRLGTVPEVQPANVYLFGFHVLQQLNRWPEDGAKDYGARIHALQNYLTPACRARLRDDLDAKARRSELSRRTRALQEIPGYGYAANRVLDHGGGWTVLIDAQLTETTNGVPVKDTFIRYPLHVVRYDVDRELNPWQLALNCYGGREPERLAPAALATPAPGTTAAPRGAMPPAITSE</sequence>
<comment type="caution">
    <text evidence="2">The sequence shown here is derived from an EMBL/GenBank/DDBJ whole genome shotgun (WGS) entry which is preliminary data.</text>
</comment>
<keyword evidence="3" id="KW-1185">Reference proteome</keyword>
<dbReference type="Pfam" id="PF11444">
    <property type="entry name" value="DUF2895"/>
    <property type="match status" value="1"/>
</dbReference>
<dbReference type="InterPro" id="IPR021548">
    <property type="entry name" value="DUF2895"/>
</dbReference>
<dbReference type="AlphaFoldDB" id="A0A944D8K0"/>
<evidence type="ECO:0000313" key="3">
    <source>
        <dbReference type="Proteomes" id="UP000694660"/>
    </source>
</evidence>
<evidence type="ECO:0000313" key="2">
    <source>
        <dbReference type="EMBL" id="MBT0960336.1"/>
    </source>
</evidence>
<dbReference type="RefSeq" id="WP_214360088.1">
    <property type="nucleotide sequence ID" value="NZ_JAEKFT010000003.1"/>
</dbReference>
<organism evidence="2 3">
    <name type="scientific">Denitromonas iodatirespirans</name>
    <dbReference type="NCBI Taxonomy" id="2795389"/>
    <lineage>
        <taxon>Bacteria</taxon>
        <taxon>Pseudomonadati</taxon>
        <taxon>Pseudomonadota</taxon>
        <taxon>Betaproteobacteria</taxon>
        <taxon>Rhodocyclales</taxon>
        <taxon>Zoogloeaceae</taxon>
        <taxon>Denitromonas</taxon>
    </lineage>
</organism>
<feature type="region of interest" description="Disordered" evidence="1">
    <location>
        <begin position="212"/>
        <end position="232"/>
    </location>
</feature>
<evidence type="ECO:0000256" key="1">
    <source>
        <dbReference type="SAM" id="MobiDB-lite"/>
    </source>
</evidence>
<accession>A0A944D8K0</accession>
<name>A0A944D8K0_DENI1</name>
<proteinExistence type="predicted"/>
<dbReference type="EMBL" id="JAEKFT010000003">
    <property type="protein sequence ID" value="MBT0960336.1"/>
    <property type="molecule type" value="Genomic_DNA"/>
</dbReference>